<proteinExistence type="predicted"/>
<keyword evidence="2" id="KW-1185">Reference proteome</keyword>
<sequence length="154" mass="17323">MCSLRRQNCLSVSATESSLCVLLLFVYFYNLAVIFLSFDLTKAGFCLAFLLLPFDQLFQEQNLACDLIKMPSMHSQAPSSSDGLRKSIINNSCLLVTIVSEPPHSIENETEMKVLVGFPPHQASGDGWNFLLLRTYKQDARSLGCPTHSLPFWW</sequence>
<dbReference type="Proteomes" id="UP000593571">
    <property type="component" value="Unassembled WGS sequence"/>
</dbReference>
<evidence type="ECO:0000313" key="1">
    <source>
        <dbReference type="EMBL" id="KAF6394700.1"/>
    </source>
</evidence>
<dbReference type="EMBL" id="JACASE010000019">
    <property type="protein sequence ID" value="KAF6394700.1"/>
    <property type="molecule type" value="Genomic_DNA"/>
</dbReference>
<name>A0A7J8B8P9_ROUAE</name>
<evidence type="ECO:0000313" key="2">
    <source>
        <dbReference type="Proteomes" id="UP000593571"/>
    </source>
</evidence>
<gene>
    <name evidence="1" type="ORF">HJG63_010025</name>
</gene>
<accession>A0A7J8B8P9</accession>
<organism evidence="1 2">
    <name type="scientific">Rousettus aegyptiacus</name>
    <name type="common">Egyptian fruit bat</name>
    <name type="synonym">Pteropus aegyptiacus</name>
    <dbReference type="NCBI Taxonomy" id="9407"/>
    <lineage>
        <taxon>Eukaryota</taxon>
        <taxon>Metazoa</taxon>
        <taxon>Chordata</taxon>
        <taxon>Craniata</taxon>
        <taxon>Vertebrata</taxon>
        <taxon>Euteleostomi</taxon>
        <taxon>Mammalia</taxon>
        <taxon>Eutheria</taxon>
        <taxon>Laurasiatheria</taxon>
        <taxon>Chiroptera</taxon>
        <taxon>Yinpterochiroptera</taxon>
        <taxon>Pteropodoidea</taxon>
        <taxon>Pteropodidae</taxon>
        <taxon>Rousettinae</taxon>
        <taxon>Rousettus</taxon>
    </lineage>
</organism>
<protein>
    <submittedName>
        <fullName evidence="1">Uncharacterized protein</fullName>
    </submittedName>
</protein>
<reference evidence="1 2" key="1">
    <citation type="journal article" date="2020" name="Nature">
        <title>Six reference-quality genomes reveal evolution of bat adaptations.</title>
        <authorList>
            <person name="Jebb D."/>
            <person name="Huang Z."/>
            <person name="Pippel M."/>
            <person name="Hughes G.M."/>
            <person name="Lavrichenko K."/>
            <person name="Devanna P."/>
            <person name="Winkler S."/>
            <person name="Jermiin L.S."/>
            <person name="Skirmuntt E.C."/>
            <person name="Katzourakis A."/>
            <person name="Burkitt-Gray L."/>
            <person name="Ray D.A."/>
            <person name="Sullivan K.A.M."/>
            <person name="Roscito J.G."/>
            <person name="Kirilenko B.M."/>
            <person name="Davalos L.M."/>
            <person name="Corthals A.P."/>
            <person name="Power M.L."/>
            <person name="Jones G."/>
            <person name="Ransome R.D."/>
            <person name="Dechmann D.K.N."/>
            <person name="Locatelli A.G."/>
            <person name="Puechmaille S.J."/>
            <person name="Fedrigo O."/>
            <person name="Jarvis E.D."/>
            <person name="Hiller M."/>
            <person name="Vernes S.C."/>
            <person name="Myers E.W."/>
            <person name="Teeling E.C."/>
        </authorList>
    </citation>
    <scope>NUCLEOTIDE SEQUENCE [LARGE SCALE GENOMIC DNA]</scope>
    <source>
        <strain evidence="1">MRouAeg1</strain>
        <tissue evidence="1">Muscle</tissue>
    </source>
</reference>
<comment type="caution">
    <text evidence="1">The sequence shown here is derived from an EMBL/GenBank/DDBJ whole genome shotgun (WGS) entry which is preliminary data.</text>
</comment>
<dbReference type="AlphaFoldDB" id="A0A7J8B8P9"/>